<dbReference type="InterPro" id="IPR022898">
    <property type="entry name" value="RNase_HII"/>
</dbReference>
<dbReference type="Proteomes" id="UP000001052">
    <property type="component" value="Chromosome"/>
</dbReference>
<reference evidence="19" key="1">
    <citation type="submission" date="2009-09" db="EMBL/GenBank/DDBJ databases">
        <title>The complete chromosome of Desulfohalobium retbaense DSM 5692.</title>
        <authorList>
            <consortium name="US DOE Joint Genome Institute (JGI-PGF)"/>
            <person name="Lucas S."/>
            <person name="Copeland A."/>
            <person name="Lapidus A."/>
            <person name="Glavina del Rio T."/>
            <person name="Dalin E."/>
            <person name="Tice H."/>
            <person name="Bruce D."/>
            <person name="Goodwin L."/>
            <person name="Pitluck S."/>
            <person name="Kyrpides N."/>
            <person name="Mavromatis K."/>
            <person name="Ivanova N."/>
            <person name="Mikhailova N."/>
            <person name="Munk A.C."/>
            <person name="Brettin T."/>
            <person name="Detter J.C."/>
            <person name="Han C."/>
            <person name="Tapia R."/>
            <person name="Larimer F."/>
            <person name="Land M."/>
            <person name="Hauser L."/>
            <person name="Markowitz V."/>
            <person name="Cheng J.-F."/>
            <person name="Hugenholtz P."/>
            <person name="Woyke T."/>
            <person name="Wu D."/>
            <person name="Spring S."/>
            <person name="Klenk H.-P."/>
            <person name="Eisen J.A."/>
        </authorList>
    </citation>
    <scope>NUCLEOTIDE SEQUENCE [LARGE SCALE GENOMIC DNA]</scope>
    <source>
        <strain evidence="19">DSM 5692</strain>
    </source>
</reference>
<dbReference type="KEGG" id="drt:Dret_2020"/>
<organism evidence="18 19">
    <name type="scientific">Desulfohalobium retbaense (strain ATCC 49708 / DSM 5692 / JCM 16813 / HR100)</name>
    <dbReference type="NCBI Taxonomy" id="485915"/>
    <lineage>
        <taxon>Bacteria</taxon>
        <taxon>Pseudomonadati</taxon>
        <taxon>Thermodesulfobacteriota</taxon>
        <taxon>Desulfovibrionia</taxon>
        <taxon>Desulfovibrionales</taxon>
        <taxon>Desulfohalobiaceae</taxon>
        <taxon>Desulfohalobium</taxon>
    </lineage>
</organism>
<evidence type="ECO:0000256" key="16">
    <source>
        <dbReference type="RuleBase" id="RU003515"/>
    </source>
</evidence>
<dbReference type="InterPro" id="IPR001352">
    <property type="entry name" value="RNase_HII/HIII"/>
</dbReference>
<dbReference type="PANTHER" id="PTHR10954:SF18">
    <property type="entry name" value="RIBONUCLEASE HII"/>
    <property type="match status" value="1"/>
</dbReference>
<sequence>MNESYRVAGVDEAGRGCLAGPVVAAAVILPKTWDLPGMTDSKQLSAKRREVLAGAIKEQALYWALGVVWPPVIDTINILQSTKRAMLTAIERLGHVPDMVYIDGNQPVPTSLPQKSIVGGDSSEPCIAAASIVAKTFRDRVMVSLERRYPGYGFARHKGYGTRAHLEALRRLGPSRMHRLTFKGVVQREEHLCLPGI</sequence>
<dbReference type="RefSeq" id="WP_015752446.1">
    <property type="nucleotide sequence ID" value="NC_013223.1"/>
</dbReference>
<keyword evidence="10 14" id="KW-0479">Metal-binding</keyword>
<evidence type="ECO:0000256" key="7">
    <source>
        <dbReference type="ARBA" id="ARBA00019179"/>
    </source>
</evidence>
<reference evidence="18 19" key="2">
    <citation type="journal article" date="2010" name="Stand. Genomic Sci.">
        <title>Complete genome sequence of Desulfohalobium retbaense type strain (HR(100)).</title>
        <authorList>
            <person name="Spring S."/>
            <person name="Nolan M."/>
            <person name="Lapidus A."/>
            <person name="Glavina Del Rio T."/>
            <person name="Copeland A."/>
            <person name="Tice H."/>
            <person name="Cheng J.F."/>
            <person name="Lucas S."/>
            <person name="Land M."/>
            <person name="Chen F."/>
            <person name="Bruce D."/>
            <person name="Goodwin L."/>
            <person name="Pitluck S."/>
            <person name="Ivanova N."/>
            <person name="Mavromatis K."/>
            <person name="Mikhailova N."/>
            <person name="Pati A."/>
            <person name="Chen A."/>
            <person name="Palaniappan K."/>
            <person name="Hauser L."/>
            <person name="Chang Y.J."/>
            <person name="Jeffries C.D."/>
            <person name="Munk C."/>
            <person name="Kiss H."/>
            <person name="Chain P."/>
            <person name="Han C."/>
            <person name="Brettin T."/>
            <person name="Detter J.C."/>
            <person name="Schuler E."/>
            <person name="Goker M."/>
            <person name="Rohde M."/>
            <person name="Bristow J."/>
            <person name="Eisen J.A."/>
            <person name="Markowitz V."/>
            <person name="Hugenholtz P."/>
            <person name="Kyrpides N.C."/>
            <person name="Klenk H.P."/>
        </authorList>
    </citation>
    <scope>NUCLEOTIDE SEQUENCE [LARGE SCALE GENOMIC DNA]</scope>
    <source>
        <strain evidence="18 19">DSM 5692</strain>
    </source>
</reference>
<dbReference type="InterPro" id="IPR012337">
    <property type="entry name" value="RNaseH-like_sf"/>
</dbReference>
<dbReference type="InterPro" id="IPR036397">
    <property type="entry name" value="RNaseH_sf"/>
</dbReference>
<comment type="cofactor">
    <cofactor evidence="14 15">
        <name>Mn(2+)</name>
        <dbReference type="ChEBI" id="CHEBI:29035"/>
    </cofactor>
    <cofactor evidence="14 15">
        <name>Mg(2+)</name>
        <dbReference type="ChEBI" id="CHEBI:18420"/>
    </cofactor>
    <text evidence="14 15">Manganese or magnesium. Binds 1 divalent metal ion per monomer in the absence of substrate. May bind a second metal ion after substrate binding.</text>
</comment>
<evidence type="ECO:0000256" key="14">
    <source>
        <dbReference type="HAMAP-Rule" id="MF_00052"/>
    </source>
</evidence>
<dbReference type="GO" id="GO:0005737">
    <property type="term" value="C:cytoplasm"/>
    <property type="evidence" value="ECO:0007669"/>
    <property type="project" value="UniProtKB-SubCell"/>
</dbReference>
<keyword evidence="8 14" id="KW-0963">Cytoplasm</keyword>
<name>C8X4T1_DESRD</name>
<dbReference type="STRING" id="485915.Dret_2020"/>
<comment type="catalytic activity">
    <reaction evidence="1 14 15 16">
        <text>Endonucleolytic cleavage to 5'-phosphomonoester.</text>
        <dbReference type="EC" id="3.1.26.4"/>
    </reaction>
</comment>
<keyword evidence="11 14" id="KW-0255">Endonuclease</keyword>
<evidence type="ECO:0000256" key="3">
    <source>
        <dbReference type="ARBA" id="ARBA00004065"/>
    </source>
</evidence>
<dbReference type="OrthoDB" id="9803420at2"/>
<feature type="binding site" evidence="14 15">
    <location>
        <position position="11"/>
    </location>
    <ligand>
        <name>a divalent metal cation</name>
        <dbReference type="ChEBI" id="CHEBI:60240"/>
    </ligand>
</feature>
<dbReference type="PANTHER" id="PTHR10954">
    <property type="entry name" value="RIBONUCLEASE H2 SUBUNIT A"/>
    <property type="match status" value="1"/>
</dbReference>
<dbReference type="GO" id="GO:0032299">
    <property type="term" value="C:ribonuclease H2 complex"/>
    <property type="evidence" value="ECO:0007669"/>
    <property type="project" value="TreeGrafter"/>
</dbReference>
<dbReference type="SUPFAM" id="SSF53098">
    <property type="entry name" value="Ribonuclease H-like"/>
    <property type="match status" value="1"/>
</dbReference>
<keyword evidence="12 14" id="KW-0378">Hydrolase</keyword>
<evidence type="ECO:0000256" key="4">
    <source>
        <dbReference type="ARBA" id="ARBA00004496"/>
    </source>
</evidence>
<feature type="binding site" evidence="14 15">
    <location>
        <position position="103"/>
    </location>
    <ligand>
        <name>a divalent metal cation</name>
        <dbReference type="ChEBI" id="CHEBI:60240"/>
    </ligand>
</feature>
<dbReference type="NCBIfam" id="NF000595">
    <property type="entry name" value="PRK00015.1-3"/>
    <property type="match status" value="1"/>
</dbReference>
<keyword evidence="13 14" id="KW-0464">Manganese</keyword>
<dbReference type="GO" id="GO:0003723">
    <property type="term" value="F:RNA binding"/>
    <property type="evidence" value="ECO:0007669"/>
    <property type="project" value="UniProtKB-UniRule"/>
</dbReference>
<evidence type="ECO:0000256" key="2">
    <source>
        <dbReference type="ARBA" id="ARBA00001946"/>
    </source>
</evidence>
<evidence type="ECO:0000256" key="5">
    <source>
        <dbReference type="ARBA" id="ARBA00007383"/>
    </source>
</evidence>
<evidence type="ECO:0000256" key="6">
    <source>
        <dbReference type="ARBA" id="ARBA00012180"/>
    </source>
</evidence>
<dbReference type="GO" id="GO:0006298">
    <property type="term" value="P:mismatch repair"/>
    <property type="evidence" value="ECO:0007669"/>
    <property type="project" value="TreeGrafter"/>
</dbReference>
<proteinExistence type="inferred from homology"/>
<feature type="binding site" evidence="14 15">
    <location>
        <position position="12"/>
    </location>
    <ligand>
        <name>a divalent metal cation</name>
        <dbReference type="ChEBI" id="CHEBI:60240"/>
    </ligand>
</feature>
<keyword evidence="19" id="KW-1185">Reference proteome</keyword>
<dbReference type="CDD" id="cd07182">
    <property type="entry name" value="RNase_HII_bacteria_HII_like"/>
    <property type="match status" value="1"/>
</dbReference>
<evidence type="ECO:0000256" key="11">
    <source>
        <dbReference type="ARBA" id="ARBA00022759"/>
    </source>
</evidence>
<dbReference type="GO" id="GO:0004523">
    <property type="term" value="F:RNA-DNA hybrid ribonuclease activity"/>
    <property type="evidence" value="ECO:0007669"/>
    <property type="project" value="UniProtKB-UniRule"/>
</dbReference>
<dbReference type="Pfam" id="PF01351">
    <property type="entry name" value="RNase_HII"/>
    <property type="match status" value="1"/>
</dbReference>
<evidence type="ECO:0000256" key="13">
    <source>
        <dbReference type="ARBA" id="ARBA00023211"/>
    </source>
</evidence>
<comment type="cofactor">
    <cofactor evidence="2">
        <name>Mg(2+)</name>
        <dbReference type="ChEBI" id="CHEBI:18420"/>
    </cofactor>
</comment>
<dbReference type="HAMAP" id="MF_00052_B">
    <property type="entry name" value="RNase_HII_B"/>
    <property type="match status" value="1"/>
</dbReference>
<dbReference type="eggNOG" id="COG0164">
    <property type="taxonomic scope" value="Bacteria"/>
</dbReference>
<dbReference type="GO" id="GO:0043137">
    <property type="term" value="P:DNA replication, removal of RNA primer"/>
    <property type="evidence" value="ECO:0007669"/>
    <property type="project" value="TreeGrafter"/>
</dbReference>
<dbReference type="InterPro" id="IPR024567">
    <property type="entry name" value="RNase_HII/HIII_dom"/>
</dbReference>
<comment type="similarity">
    <text evidence="5 14 16">Belongs to the RNase HII family.</text>
</comment>
<evidence type="ECO:0000259" key="17">
    <source>
        <dbReference type="PROSITE" id="PS51975"/>
    </source>
</evidence>
<dbReference type="PROSITE" id="PS51975">
    <property type="entry name" value="RNASE_H_2"/>
    <property type="match status" value="1"/>
</dbReference>
<evidence type="ECO:0000256" key="12">
    <source>
        <dbReference type="ARBA" id="ARBA00022801"/>
    </source>
</evidence>
<dbReference type="HOGENOM" id="CLU_036532_3_1_7"/>
<comment type="subcellular location">
    <subcellularLocation>
        <location evidence="4 14">Cytoplasm</location>
    </subcellularLocation>
</comment>
<gene>
    <name evidence="14" type="primary">rnhB</name>
    <name evidence="18" type="ordered locus">Dret_2020</name>
</gene>
<evidence type="ECO:0000256" key="1">
    <source>
        <dbReference type="ARBA" id="ARBA00000077"/>
    </source>
</evidence>
<dbReference type="EC" id="3.1.26.4" evidence="6 14"/>
<evidence type="ECO:0000256" key="10">
    <source>
        <dbReference type="ARBA" id="ARBA00022723"/>
    </source>
</evidence>
<comment type="function">
    <text evidence="3 14 16">Endonuclease that specifically degrades the RNA of RNA-DNA hybrids.</text>
</comment>
<evidence type="ECO:0000313" key="18">
    <source>
        <dbReference type="EMBL" id="ACV69304.1"/>
    </source>
</evidence>
<evidence type="ECO:0000313" key="19">
    <source>
        <dbReference type="Proteomes" id="UP000001052"/>
    </source>
</evidence>
<protein>
    <recommendedName>
        <fullName evidence="7 14">Ribonuclease HII</fullName>
        <shortName evidence="14">RNase HII</shortName>
        <ecNumber evidence="6 14">3.1.26.4</ecNumber>
    </recommendedName>
</protein>
<dbReference type="AlphaFoldDB" id="C8X4T1"/>
<keyword evidence="9 14" id="KW-0540">Nuclease</keyword>
<dbReference type="Gene3D" id="3.30.420.10">
    <property type="entry name" value="Ribonuclease H-like superfamily/Ribonuclease H"/>
    <property type="match status" value="1"/>
</dbReference>
<dbReference type="EMBL" id="CP001734">
    <property type="protein sequence ID" value="ACV69304.1"/>
    <property type="molecule type" value="Genomic_DNA"/>
</dbReference>
<evidence type="ECO:0000256" key="8">
    <source>
        <dbReference type="ARBA" id="ARBA00022490"/>
    </source>
</evidence>
<accession>C8X4T1</accession>
<feature type="domain" description="RNase H type-2" evidence="17">
    <location>
        <begin position="5"/>
        <end position="194"/>
    </location>
</feature>
<evidence type="ECO:0000256" key="9">
    <source>
        <dbReference type="ARBA" id="ARBA00022722"/>
    </source>
</evidence>
<dbReference type="GO" id="GO:0030145">
    <property type="term" value="F:manganese ion binding"/>
    <property type="evidence" value="ECO:0007669"/>
    <property type="project" value="UniProtKB-UniRule"/>
</dbReference>
<evidence type="ECO:0000256" key="15">
    <source>
        <dbReference type="PROSITE-ProRule" id="PRU01319"/>
    </source>
</evidence>